<dbReference type="Proteomes" id="UP001164746">
    <property type="component" value="Chromosome 5"/>
</dbReference>
<dbReference type="Gene3D" id="1.25.40.20">
    <property type="entry name" value="Ankyrin repeat-containing domain"/>
    <property type="match status" value="1"/>
</dbReference>
<gene>
    <name evidence="3" type="ORF">MAR_020601</name>
</gene>
<feature type="region of interest" description="Disordered" evidence="2">
    <location>
        <begin position="340"/>
        <end position="393"/>
    </location>
</feature>
<accession>A0ABY7E8T6</accession>
<dbReference type="InterPro" id="IPR002110">
    <property type="entry name" value="Ankyrin_rpt"/>
</dbReference>
<protein>
    <submittedName>
        <fullName evidence="3">ANKY2-like protein</fullName>
    </submittedName>
</protein>
<dbReference type="PROSITE" id="PS50088">
    <property type="entry name" value="ANK_REPEAT"/>
    <property type="match status" value="2"/>
</dbReference>
<keyword evidence="4" id="KW-1185">Reference proteome</keyword>
<evidence type="ECO:0000256" key="2">
    <source>
        <dbReference type="SAM" id="MobiDB-lite"/>
    </source>
</evidence>
<organism evidence="3 4">
    <name type="scientific">Mya arenaria</name>
    <name type="common">Soft-shell clam</name>
    <dbReference type="NCBI Taxonomy" id="6604"/>
    <lineage>
        <taxon>Eukaryota</taxon>
        <taxon>Metazoa</taxon>
        <taxon>Spiralia</taxon>
        <taxon>Lophotrochozoa</taxon>
        <taxon>Mollusca</taxon>
        <taxon>Bivalvia</taxon>
        <taxon>Autobranchia</taxon>
        <taxon>Heteroconchia</taxon>
        <taxon>Euheterodonta</taxon>
        <taxon>Imparidentia</taxon>
        <taxon>Neoheterodontei</taxon>
        <taxon>Myida</taxon>
        <taxon>Myoidea</taxon>
        <taxon>Myidae</taxon>
        <taxon>Mya</taxon>
    </lineage>
</organism>
<evidence type="ECO:0000256" key="1">
    <source>
        <dbReference type="PROSITE-ProRule" id="PRU00023"/>
    </source>
</evidence>
<evidence type="ECO:0000313" key="3">
    <source>
        <dbReference type="EMBL" id="WAR05232.1"/>
    </source>
</evidence>
<proteinExistence type="predicted"/>
<keyword evidence="1" id="KW-0040">ANK repeat</keyword>
<dbReference type="Pfam" id="PF12796">
    <property type="entry name" value="Ank_2"/>
    <property type="match status" value="1"/>
</dbReference>
<dbReference type="PROSITE" id="PS50297">
    <property type="entry name" value="ANK_REP_REGION"/>
    <property type="match status" value="2"/>
</dbReference>
<dbReference type="SUPFAM" id="SSF48403">
    <property type="entry name" value="Ankyrin repeat"/>
    <property type="match status" value="1"/>
</dbReference>
<feature type="compositionally biased region" description="Basic and acidic residues" evidence="2">
    <location>
        <begin position="340"/>
        <end position="350"/>
    </location>
</feature>
<name>A0ABY7E8T6_MYAAR</name>
<dbReference type="InterPro" id="IPR036770">
    <property type="entry name" value="Ankyrin_rpt-contain_sf"/>
</dbReference>
<dbReference type="PANTHER" id="PTHR24150">
    <property type="entry name" value="ANKYRIN REPEAT AND MYND DOMAIN-CONTAINING PROTEIN 2"/>
    <property type="match status" value="1"/>
</dbReference>
<sequence length="453" mass="50844">MGVEKKKSTFPELSENEKKLLEAITKGNLPEVQTLLQEKDVKVNCLDDTGMTPLQHAVFRGKTDIAEYLLRFGAEVNSNNHENGYSTLMFASLSGNVDVTRLVLEHGAKKDVINSVGRNASQMAAFVGQHQCVAVINNYYDKSDLEYYTVPRGQEKEPKLPPVLVPSLLHLLNTANMHPISLHLQAYPEMMNESYKVCKVLDLIVEKSMKAREPDDVMAMKAHYFATIIRKAKDCKDLDTWIKILLKGRDIDGYPEFQDRLIRQTLKEFPFVESILLQNMVRQLSQTKIGDDPTSLNILNQGINGQKFGFDKVDDCNTCGTQEKAAQEAVAEQLKAIEEHTANTDIKDQQEETGNQETTKVESKPEISETSPETLVKSQDSNGSSETIDSSGDASSSVKAILKIFKKLSNSTPRGCNDVLAVINTAQQKIEHFRFCLVEIHNRVTCFFHVMRK</sequence>
<evidence type="ECO:0000313" key="4">
    <source>
        <dbReference type="Proteomes" id="UP001164746"/>
    </source>
</evidence>
<reference evidence="3" key="1">
    <citation type="submission" date="2022-11" db="EMBL/GenBank/DDBJ databases">
        <title>Centuries of genome instability and evolution in soft-shell clam transmissible cancer (bioRxiv).</title>
        <authorList>
            <person name="Hart S.F.M."/>
            <person name="Yonemitsu M.A."/>
            <person name="Giersch R.M."/>
            <person name="Beal B.F."/>
            <person name="Arriagada G."/>
            <person name="Davis B.W."/>
            <person name="Ostrander E.A."/>
            <person name="Goff S.P."/>
            <person name="Metzger M.J."/>
        </authorList>
    </citation>
    <scope>NUCLEOTIDE SEQUENCE</scope>
    <source>
        <strain evidence="3">MELC-2E11</strain>
        <tissue evidence="3">Siphon/mantle</tissue>
    </source>
</reference>
<dbReference type="SMART" id="SM00248">
    <property type="entry name" value="ANK"/>
    <property type="match status" value="2"/>
</dbReference>
<feature type="compositionally biased region" description="Polar residues" evidence="2">
    <location>
        <begin position="368"/>
        <end position="393"/>
    </location>
</feature>
<feature type="non-terminal residue" evidence="3">
    <location>
        <position position="1"/>
    </location>
</feature>
<dbReference type="PANTHER" id="PTHR24150:SF8">
    <property type="entry name" value="ANKYRIN REPEAT AND MYND DOMAIN-CONTAINING PROTEIN 2"/>
    <property type="match status" value="1"/>
</dbReference>
<dbReference type="EMBL" id="CP111016">
    <property type="protein sequence ID" value="WAR05232.1"/>
    <property type="molecule type" value="Genomic_DNA"/>
</dbReference>
<feature type="repeat" description="ANK" evidence="1">
    <location>
        <begin position="49"/>
        <end position="81"/>
    </location>
</feature>
<feature type="repeat" description="ANK" evidence="1">
    <location>
        <begin position="83"/>
        <end position="115"/>
    </location>
</feature>
<dbReference type="InterPro" id="IPR052452">
    <property type="entry name" value="Ankyrin-MYND_dom_contain_2"/>
</dbReference>